<evidence type="ECO:0000313" key="3">
    <source>
        <dbReference type="EMBL" id="EYE97613.1"/>
    </source>
</evidence>
<reference evidence="4" key="1">
    <citation type="journal article" date="2014" name="Nat. Commun.">
        <title>Genomic adaptations of the halophilic Dead Sea filamentous fungus Eurotium rubrum.</title>
        <authorList>
            <person name="Kis-Papo T."/>
            <person name="Weig A.R."/>
            <person name="Riley R."/>
            <person name="Persoh D."/>
            <person name="Salamov A."/>
            <person name="Sun H."/>
            <person name="Lipzen A."/>
            <person name="Wasser S.P."/>
            <person name="Rambold G."/>
            <person name="Grigoriev I.V."/>
            <person name="Nevo E."/>
        </authorList>
    </citation>
    <scope>NUCLEOTIDE SEQUENCE [LARGE SCALE GENOMIC DNA]</scope>
    <source>
        <strain evidence="4">CBS 135680</strain>
    </source>
</reference>
<protein>
    <recommendedName>
        <fullName evidence="2">DUF8035 domain-containing protein</fullName>
    </recommendedName>
</protein>
<keyword evidence="4" id="KW-1185">Reference proteome</keyword>
<accession>A0A017SKX8</accession>
<gene>
    <name evidence="3" type="ORF">EURHEDRAFT_409844</name>
</gene>
<dbReference type="AlphaFoldDB" id="A0A017SKX8"/>
<dbReference type="InterPro" id="IPR058348">
    <property type="entry name" value="DUF8035"/>
</dbReference>
<sequence length="398" mass="46986">MAPYDDYRLSSSILESPRDGPRHSREHLHSRGPPVRERPRPAFDDERFESRLHAADRYGPPARRPERFYNDADSFISSERPERRRGVSPSPRPRLLRRQSSLDTFDRIPSRKLEEMYYRGPSPRLSPPPRSRYSPSPRPHGDDLYYEDIRIAEPDYYGDEEFRGFRERDRYPTHPRRSSSRFRERIIEERIERPYPRKGKTRMPKKLVHPRAILDKGYPFEEEDKAVMIQVALSKEQIDELVTISREIRRVNETRIVRTSPSPVRMERLSIADSPPRASHDTLIVERSPPRSHSRHHRHRRGHSERTLSVSRTRSRSISVQSRRRRRSSPGRREANRDETGPLAIMVRPRDSDDDLKLVGPLERRSGDLIEDEEVHEVKKERKSPNSRLIRAMMATLT</sequence>
<dbReference type="OrthoDB" id="5549748at2759"/>
<dbReference type="EMBL" id="KK088415">
    <property type="protein sequence ID" value="EYE97613.1"/>
    <property type="molecule type" value="Genomic_DNA"/>
</dbReference>
<feature type="domain" description="DUF8035" evidence="2">
    <location>
        <begin position="197"/>
        <end position="250"/>
    </location>
</feature>
<dbReference type="RefSeq" id="XP_040641301.1">
    <property type="nucleotide sequence ID" value="XM_040781205.1"/>
</dbReference>
<organism evidence="3 4">
    <name type="scientific">Aspergillus ruber (strain CBS 135680)</name>
    <dbReference type="NCBI Taxonomy" id="1388766"/>
    <lineage>
        <taxon>Eukaryota</taxon>
        <taxon>Fungi</taxon>
        <taxon>Dikarya</taxon>
        <taxon>Ascomycota</taxon>
        <taxon>Pezizomycotina</taxon>
        <taxon>Eurotiomycetes</taxon>
        <taxon>Eurotiomycetidae</taxon>
        <taxon>Eurotiales</taxon>
        <taxon>Aspergillaceae</taxon>
        <taxon>Aspergillus</taxon>
        <taxon>Aspergillus subgen. Aspergillus</taxon>
    </lineage>
</organism>
<feature type="region of interest" description="Disordered" evidence="1">
    <location>
        <begin position="266"/>
        <end position="344"/>
    </location>
</feature>
<dbReference type="STRING" id="1388766.A0A017SKX8"/>
<name>A0A017SKX8_ASPRC</name>
<dbReference type="Pfam" id="PF26118">
    <property type="entry name" value="DUF8035"/>
    <property type="match status" value="1"/>
</dbReference>
<feature type="compositionally biased region" description="Basic and acidic residues" evidence="1">
    <location>
        <begin position="16"/>
        <end position="56"/>
    </location>
</feature>
<feature type="region of interest" description="Disordered" evidence="1">
    <location>
        <begin position="1"/>
        <end position="143"/>
    </location>
</feature>
<evidence type="ECO:0000256" key="1">
    <source>
        <dbReference type="SAM" id="MobiDB-lite"/>
    </source>
</evidence>
<dbReference type="HOGENOM" id="CLU_053162_0_0_1"/>
<feature type="compositionally biased region" description="Low complexity" evidence="1">
    <location>
        <begin position="307"/>
        <end position="321"/>
    </location>
</feature>
<feature type="compositionally biased region" description="Basic and acidic residues" evidence="1">
    <location>
        <begin position="331"/>
        <end position="340"/>
    </location>
</feature>
<proteinExistence type="predicted"/>
<evidence type="ECO:0000259" key="2">
    <source>
        <dbReference type="Pfam" id="PF26118"/>
    </source>
</evidence>
<dbReference type="Proteomes" id="UP000019804">
    <property type="component" value="Unassembled WGS sequence"/>
</dbReference>
<evidence type="ECO:0000313" key="4">
    <source>
        <dbReference type="Proteomes" id="UP000019804"/>
    </source>
</evidence>
<dbReference type="GeneID" id="63696329"/>
<feature type="compositionally biased region" description="Basic and acidic residues" evidence="1">
    <location>
        <begin position="104"/>
        <end position="117"/>
    </location>
</feature>
<feature type="compositionally biased region" description="Basic residues" evidence="1">
    <location>
        <begin position="290"/>
        <end position="303"/>
    </location>
</feature>